<protein>
    <submittedName>
        <fullName evidence="8">Monovalent cation/H+ antiporter subunit C</fullName>
    </submittedName>
</protein>
<evidence type="ECO:0000256" key="2">
    <source>
        <dbReference type="ARBA" id="ARBA00010388"/>
    </source>
</evidence>
<reference evidence="9" key="1">
    <citation type="submission" date="2014-02" db="EMBL/GenBank/DDBJ databases">
        <authorList>
            <person name="Gan H."/>
        </authorList>
    </citation>
    <scope>NUCLEOTIDE SEQUENCE [LARGE SCALE GENOMIC DNA]</scope>
    <source>
        <strain evidence="9">S1</strain>
    </source>
</reference>
<accession>A0A1L1PFG7</accession>
<keyword evidence="5 7" id="KW-1133">Transmembrane helix</keyword>
<comment type="subcellular location">
    <subcellularLocation>
        <location evidence="1">Cell membrane</location>
        <topology evidence="1">Multi-pass membrane protein</topology>
    </subcellularLocation>
</comment>
<dbReference type="AlphaFoldDB" id="A0A1L1PFG7"/>
<evidence type="ECO:0000256" key="3">
    <source>
        <dbReference type="ARBA" id="ARBA00022475"/>
    </source>
</evidence>
<feature type="transmembrane region" description="Helical" evidence="7">
    <location>
        <begin position="71"/>
        <end position="94"/>
    </location>
</feature>
<gene>
    <name evidence="8" type="ORF">BN948_03154</name>
</gene>
<evidence type="ECO:0000256" key="4">
    <source>
        <dbReference type="ARBA" id="ARBA00022692"/>
    </source>
</evidence>
<keyword evidence="6 7" id="KW-0472">Membrane</keyword>
<evidence type="ECO:0000256" key="7">
    <source>
        <dbReference type="SAM" id="Phobius"/>
    </source>
</evidence>
<dbReference type="Proteomes" id="UP000028878">
    <property type="component" value="Unassembled WGS sequence"/>
</dbReference>
<evidence type="ECO:0000313" key="9">
    <source>
        <dbReference type="Proteomes" id="UP000028878"/>
    </source>
</evidence>
<evidence type="ECO:0000256" key="1">
    <source>
        <dbReference type="ARBA" id="ARBA00004651"/>
    </source>
</evidence>
<dbReference type="PANTHER" id="PTHR34583">
    <property type="entry name" value="ANTIPORTER SUBUNIT MNHC2-RELATED"/>
    <property type="match status" value="1"/>
</dbReference>
<feature type="transmembrane region" description="Helical" evidence="7">
    <location>
        <begin position="29"/>
        <end position="51"/>
    </location>
</feature>
<comment type="similarity">
    <text evidence="2">Belongs to the CPA3 antiporters (TC 2.A.63) subunit C family.</text>
</comment>
<dbReference type="InterPro" id="IPR050601">
    <property type="entry name" value="CPA3_antiporter_subunitC"/>
</dbReference>
<dbReference type="InterPro" id="IPR039428">
    <property type="entry name" value="NUOK/Mnh_C1-like"/>
</dbReference>
<keyword evidence="4 7" id="KW-0812">Transmembrane</keyword>
<evidence type="ECO:0000256" key="5">
    <source>
        <dbReference type="ARBA" id="ARBA00022989"/>
    </source>
</evidence>
<organism evidence="8 9">
    <name type="scientific">Hydrogenophaga intermedia</name>
    <dbReference type="NCBI Taxonomy" id="65786"/>
    <lineage>
        <taxon>Bacteria</taxon>
        <taxon>Pseudomonadati</taxon>
        <taxon>Pseudomonadota</taxon>
        <taxon>Betaproteobacteria</taxon>
        <taxon>Burkholderiales</taxon>
        <taxon>Comamonadaceae</taxon>
        <taxon>Hydrogenophaga</taxon>
    </lineage>
</organism>
<feature type="transmembrane region" description="Helical" evidence="7">
    <location>
        <begin position="6"/>
        <end position="22"/>
    </location>
</feature>
<dbReference type="Pfam" id="PF00420">
    <property type="entry name" value="Oxidored_q2"/>
    <property type="match status" value="1"/>
</dbReference>
<keyword evidence="9" id="KW-1185">Reference proteome</keyword>
<reference evidence="9" key="2">
    <citation type="submission" date="2014-11" db="EMBL/GenBank/DDBJ databases">
        <title>Draft genome sequence of Hydrogenophaga intermedia S1.</title>
        <authorList>
            <person name="Gan H.M."/>
            <person name="Chew T.H."/>
            <person name="Stolz A."/>
        </authorList>
    </citation>
    <scope>NUCLEOTIDE SEQUENCE [LARGE SCALE GENOMIC DNA]</scope>
    <source>
        <strain evidence="9">S1</strain>
    </source>
</reference>
<dbReference type="PANTHER" id="PTHR34583:SF2">
    <property type="entry name" value="ANTIPORTER SUBUNIT MNHC2-RELATED"/>
    <property type="match status" value="1"/>
</dbReference>
<evidence type="ECO:0000256" key="6">
    <source>
        <dbReference type="ARBA" id="ARBA00023136"/>
    </source>
</evidence>
<evidence type="ECO:0000313" key="8">
    <source>
        <dbReference type="EMBL" id="CDN88718.1"/>
    </source>
</evidence>
<sequence length="120" mass="12698">METLYALSFGALLAAALYLLMSRQLLRMVLGLLLLGNAVNLAIFVAGRLSSNTPPLVPEGALGIATSANPLPQALILTAIVISFSLVAYTVVLFERAHRALGTLDPDAMREAEPRAEHGT</sequence>
<keyword evidence="3" id="KW-1003">Cell membrane</keyword>
<name>A0A1L1PFG7_HYDIT</name>
<dbReference type="GO" id="GO:0005886">
    <property type="term" value="C:plasma membrane"/>
    <property type="evidence" value="ECO:0007669"/>
    <property type="project" value="UniProtKB-SubCell"/>
</dbReference>
<dbReference type="EMBL" id="CCAE010000028">
    <property type="protein sequence ID" value="CDN88718.1"/>
    <property type="molecule type" value="Genomic_DNA"/>
</dbReference>
<proteinExistence type="inferred from homology"/>
<dbReference type="Gene3D" id="1.10.287.3510">
    <property type="match status" value="1"/>
</dbReference>
<dbReference type="RefSeq" id="WP_009519459.1">
    <property type="nucleotide sequence ID" value="NZ_CCAE010000028.1"/>
</dbReference>